<dbReference type="SUPFAM" id="SSF52777">
    <property type="entry name" value="CoA-dependent acyltransferases"/>
    <property type="match status" value="1"/>
</dbReference>
<dbReference type="Pfam" id="PF03007">
    <property type="entry name" value="WS_DGAT_cat"/>
    <property type="match status" value="1"/>
</dbReference>
<gene>
    <name evidence="2" type="ORF">GCM10022247_38590</name>
</gene>
<feature type="domain" description="O-acyltransferase WSD1-like N-terminal" evidence="1">
    <location>
        <begin position="53"/>
        <end position="139"/>
    </location>
</feature>
<sequence>MLLQGTGEVRPSGLERALVGGGVARFEGRPPTLEDFRAAMRPRLAEWPSLGLPEADITTHVRQWVCRTGTGLNAAVEQVMSVNLRTERPLWELWLIRGYAKDEWAVVLTTHSALLDTASIIHVVTGLFDPVPIPRQRGRRDPLLSGSDRTTRGWLPAQHRPLPLARRAFAQFDGSGERQFFWAAADRERLDRIAGRHGLTVNDVFLAALTTAIREWRHTPWERGLPCPVWTVVPGIDRLVLLPCQEPDPATRLAVIGAATSQDGEGSRPSWFAQRSRRIGLVAGSVRGSDRELAFQDCRMRQLAPLGPLPRGHWLSAYLVDNAGHVGAGFVMDQAVRDGAQLCRLWSLALAELAEI</sequence>
<evidence type="ECO:0000313" key="2">
    <source>
        <dbReference type="EMBL" id="GAA4012283.1"/>
    </source>
</evidence>
<dbReference type="Proteomes" id="UP001501747">
    <property type="component" value="Unassembled WGS sequence"/>
</dbReference>
<dbReference type="EMBL" id="BAABAL010000014">
    <property type="protein sequence ID" value="GAA4012283.1"/>
    <property type="molecule type" value="Genomic_DNA"/>
</dbReference>
<protein>
    <recommendedName>
        <fullName evidence="1">O-acyltransferase WSD1-like N-terminal domain-containing protein</fullName>
    </recommendedName>
</protein>
<dbReference type="InterPro" id="IPR004255">
    <property type="entry name" value="O-acyltransferase_WSD1_N"/>
</dbReference>
<evidence type="ECO:0000259" key="1">
    <source>
        <dbReference type="Pfam" id="PF03007"/>
    </source>
</evidence>
<proteinExistence type="predicted"/>
<organism evidence="2 3">
    <name type="scientific">Allokutzneria multivorans</name>
    <dbReference type="NCBI Taxonomy" id="1142134"/>
    <lineage>
        <taxon>Bacteria</taxon>
        <taxon>Bacillati</taxon>
        <taxon>Actinomycetota</taxon>
        <taxon>Actinomycetes</taxon>
        <taxon>Pseudonocardiales</taxon>
        <taxon>Pseudonocardiaceae</taxon>
        <taxon>Allokutzneria</taxon>
    </lineage>
</organism>
<keyword evidence="3" id="KW-1185">Reference proteome</keyword>
<accession>A0ABP7SIU5</accession>
<evidence type="ECO:0000313" key="3">
    <source>
        <dbReference type="Proteomes" id="UP001501747"/>
    </source>
</evidence>
<name>A0ABP7SIU5_9PSEU</name>
<reference evidence="3" key="1">
    <citation type="journal article" date="2019" name="Int. J. Syst. Evol. Microbiol.">
        <title>The Global Catalogue of Microorganisms (GCM) 10K type strain sequencing project: providing services to taxonomists for standard genome sequencing and annotation.</title>
        <authorList>
            <consortium name="The Broad Institute Genomics Platform"/>
            <consortium name="The Broad Institute Genome Sequencing Center for Infectious Disease"/>
            <person name="Wu L."/>
            <person name="Ma J."/>
        </authorList>
    </citation>
    <scope>NUCLEOTIDE SEQUENCE [LARGE SCALE GENOMIC DNA]</scope>
    <source>
        <strain evidence="3">JCM 17342</strain>
    </source>
</reference>
<dbReference type="Gene3D" id="3.30.559.30">
    <property type="entry name" value="Nonribosomal peptide synthetase, condensation domain"/>
    <property type="match status" value="1"/>
</dbReference>
<dbReference type="RefSeq" id="WP_344876680.1">
    <property type="nucleotide sequence ID" value="NZ_BAABAL010000014.1"/>
</dbReference>
<comment type="caution">
    <text evidence="2">The sequence shown here is derived from an EMBL/GenBank/DDBJ whole genome shotgun (WGS) entry which is preliminary data.</text>
</comment>